<name>A0ABD3NVS6_9STRA</name>
<sequence length="304" mass="32605">MLFSTISRSLINKSTALAGDVVEKKICLMSVFPAYSKPATFSSLTDAKREIHNDLPRMRDGATAPSANYPVESRATAVVQKESGSEIMDRFKVTAEVTISKIFPAGFGWQSSSILARDYMGYAPDTYGFALATGLGDGIGVFTGHCLYKLAEKSVNGDESINMERETRPSAPHVNALQAADLSFFHVFAGTWIGCSTAFYFGLRGARTFLSGPFRYINEPTFENSITDKSLSAAIGGATGFFVGTDTAYLPAQNFLINVVGIRETTSTLTGCAIAGTSTSLGFATAQSTLNLMYPAGKLWNDCK</sequence>
<reference evidence="1 2" key="1">
    <citation type="submission" date="2024-10" db="EMBL/GenBank/DDBJ databases">
        <title>Updated reference genomes for cyclostephanoid diatoms.</title>
        <authorList>
            <person name="Roberts W.R."/>
            <person name="Alverson A.J."/>
        </authorList>
    </citation>
    <scope>NUCLEOTIDE SEQUENCE [LARGE SCALE GENOMIC DNA]</scope>
    <source>
        <strain evidence="1 2">AJA276-08</strain>
    </source>
</reference>
<dbReference type="AlphaFoldDB" id="A0ABD3NVS6"/>
<proteinExistence type="predicted"/>
<keyword evidence="2" id="KW-1185">Reference proteome</keyword>
<evidence type="ECO:0000313" key="2">
    <source>
        <dbReference type="Proteomes" id="UP001530315"/>
    </source>
</evidence>
<gene>
    <name evidence="1" type="ORF">ACHAW5_003142</name>
</gene>
<organism evidence="1 2">
    <name type="scientific">Stephanodiscus triporus</name>
    <dbReference type="NCBI Taxonomy" id="2934178"/>
    <lineage>
        <taxon>Eukaryota</taxon>
        <taxon>Sar</taxon>
        <taxon>Stramenopiles</taxon>
        <taxon>Ochrophyta</taxon>
        <taxon>Bacillariophyta</taxon>
        <taxon>Coscinodiscophyceae</taxon>
        <taxon>Thalassiosirophycidae</taxon>
        <taxon>Stephanodiscales</taxon>
        <taxon>Stephanodiscaceae</taxon>
        <taxon>Stephanodiscus</taxon>
    </lineage>
</organism>
<evidence type="ECO:0000313" key="1">
    <source>
        <dbReference type="EMBL" id="KAL3779747.1"/>
    </source>
</evidence>
<protein>
    <submittedName>
        <fullName evidence="1">Uncharacterized protein</fullName>
    </submittedName>
</protein>
<comment type="caution">
    <text evidence="1">The sequence shown here is derived from an EMBL/GenBank/DDBJ whole genome shotgun (WGS) entry which is preliminary data.</text>
</comment>
<dbReference type="EMBL" id="JALLAZ020001148">
    <property type="protein sequence ID" value="KAL3779747.1"/>
    <property type="molecule type" value="Genomic_DNA"/>
</dbReference>
<dbReference type="Proteomes" id="UP001530315">
    <property type="component" value="Unassembled WGS sequence"/>
</dbReference>
<accession>A0ABD3NVS6</accession>